<dbReference type="PANTHER" id="PTHR43591">
    <property type="entry name" value="METHYLTRANSFERASE"/>
    <property type="match status" value="1"/>
</dbReference>
<evidence type="ECO:0000313" key="2">
    <source>
        <dbReference type="EMBL" id="RWR04200.1"/>
    </source>
</evidence>
<keyword evidence="3" id="KW-1185">Reference proteome</keyword>
<comment type="caution">
    <text evidence="2">The sequence shown here is derived from an EMBL/GenBank/DDBJ whole genome shotgun (WGS) entry which is preliminary data.</text>
</comment>
<dbReference type="CDD" id="cd02440">
    <property type="entry name" value="AdoMet_MTases"/>
    <property type="match status" value="1"/>
</dbReference>
<dbReference type="Proteomes" id="UP000273811">
    <property type="component" value="Unassembled WGS sequence"/>
</dbReference>
<evidence type="ECO:0000313" key="3">
    <source>
        <dbReference type="Proteomes" id="UP000273811"/>
    </source>
</evidence>
<dbReference type="AlphaFoldDB" id="A0A443IIW1"/>
<organism evidence="2 3">
    <name type="scientific">Siminovitchia fortis</name>
    <dbReference type="NCBI Taxonomy" id="254758"/>
    <lineage>
        <taxon>Bacteria</taxon>
        <taxon>Bacillati</taxon>
        <taxon>Bacillota</taxon>
        <taxon>Bacilli</taxon>
        <taxon>Bacillales</taxon>
        <taxon>Bacillaceae</taxon>
        <taxon>Siminovitchia</taxon>
    </lineage>
</organism>
<feature type="domain" description="Methyltransferase" evidence="1">
    <location>
        <begin position="43"/>
        <end position="159"/>
    </location>
</feature>
<proteinExistence type="predicted"/>
<keyword evidence="2" id="KW-0489">Methyltransferase</keyword>
<dbReference type="RefSeq" id="WP_120075938.1">
    <property type="nucleotide sequence ID" value="NZ_CP126113.1"/>
</dbReference>
<evidence type="ECO:0000259" key="1">
    <source>
        <dbReference type="Pfam" id="PF13847"/>
    </source>
</evidence>
<dbReference type="Gene3D" id="3.40.50.150">
    <property type="entry name" value="Vaccinia Virus protein VP39"/>
    <property type="match status" value="1"/>
</dbReference>
<dbReference type="OrthoDB" id="9784101at2"/>
<dbReference type="EMBL" id="QYTU02000069">
    <property type="protein sequence ID" value="RWR04200.1"/>
    <property type="molecule type" value="Genomic_DNA"/>
</dbReference>
<protein>
    <submittedName>
        <fullName evidence="2">Methyltransferase domain-containing protein</fullName>
    </submittedName>
</protein>
<dbReference type="InterPro" id="IPR025714">
    <property type="entry name" value="Methyltranfer_dom"/>
</dbReference>
<name>A0A443IIW1_9BACI</name>
<dbReference type="InterPro" id="IPR029063">
    <property type="entry name" value="SAM-dependent_MTases_sf"/>
</dbReference>
<accession>A0A443IIW1</accession>
<dbReference type="GeneID" id="56392572"/>
<gene>
    <name evidence="2" type="ORF">D4N35_017405</name>
</gene>
<dbReference type="GO" id="GO:0032259">
    <property type="term" value="P:methylation"/>
    <property type="evidence" value="ECO:0007669"/>
    <property type="project" value="UniProtKB-KW"/>
</dbReference>
<dbReference type="PANTHER" id="PTHR43591:SF24">
    <property type="entry name" value="2-METHOXY-6-POLYPRENYL-1,4-BENZOQUINOL METHYLASE, MITOCHONDRIAL"/>
    <property type="match status" value="1"/>
</dbReference>
<reference evidence="2" key="1">
    <citation type="submission" date="2018-12" db="EMBL/GenBank/DDBJ databases">
        <authorList>
            <person name="Sun L."/>
            <person name="Chen Z."/>
        </authorList>
    </citation>
    <scope>NUCLEOTIDE SEQUENCE [LARGE SCALE GENOMIC DNA]</scope>
    <source>
        <strain evidence="2">DSM 16012</strain>
    </source>
</reference>
<dbReference type="GO" id="GO:0008425">
    <property type="term" value="F:2-methoxy-6-polyprenyl-1,4-benzoquinol methyltransferase activity"/>
    <property type="evidence" value="ECO:0007669"/>
    <property type="project" value="TreeGrafter"/>
</dbReference>
<keyword evidence="2" id="KW-0808">Transferase</keyword>
<dbReference type="Pfam" id="PF13847">
    <property type="entry name" value="Methyltransf_31"/>
    <property type="match status" value="1"/>
</dbReference>
<sequence length="194" mass="21943">MDKKQCNFNEMERLAKKVEFLDNPERRGDIPPKKLIKKLPVKKTDSILDLGAGTGYFTIPFAKTVEGPVYALDIDLDMLEIIKKKAIEENITNVKSIKGCIDDLPLSDNSIDLVFASLVLHEVQQLSTSLQQIKRVLKDNGYFICIEFEKKDNQPHNHPRITSSAMEQELIKAGLAVTEKLTPTDAIYMIIARK</sequence>
<dbReference type="SUPFAM" id="SSF53335">
    <property type="entry name" value="S-adenosyl-L-methionine-dependent methyltransferases"/>
    <property type="match status" value="1"/>
</dbReference>